<evidence type="ECO:0000313" key="2">
    <source>
        <dbReference type="EMBL" id="KAL2831562.1"/>
    </source>
</evidence>
<dbReference type="CDD" id="cd15482">
    <property type="entry name" value="Sialidase_non-viral"/>
    <property type="match status" value="1"/>
</dbReference>
<feature type="signal peptide" evidence="1">
    <location>
        <begin position="1"/>
        <end position="17"/>
    </location>
</feature>
<dbReference type="PANTHER" id="PTHR38792:SF3">
    <property type="entry name" value="BNR_ASP-BOX REPEAT DOMAIN PROTEIN (AFU_ORTHOLOGUE AFUA_7G06430)-RELATED"/>
    <property type="match status" value="1"/>
</dbReference>
<gene>
    <name evidence="2" type="ORF">BDW59DRAFT_169798</name>
</gene>
<accession>A0ABR4IUW3</accession>
<dbReference type="InterPro" id="IPR036278">
    <property type="entry name" value="Sialidase_sf"/>
</dbReference>
<protein>
    <submittedName>
        <fullName evidence="2">Sialidase</fullName>
    </submittedName>
</protein>
<keyword evidence="1" id="KW-0732">Signal</keyword>
<comment type="caution">
    <text evidence="2">The sequence shown here is derived from an EMBL/GenBank/DDBJ whole genome shotgun (WGS) entry which is preliminary data.</text>
</comment>
<dbReference type="SUPFAM" id="SSF50939">
    <property type="entry name" value="Sialidases"/>
    <property type="match status" value="1"/>
</dbReference>
<dbReference type="PANTHER" id="PTHR38792">
    <property type="entry name" value="BNR/ASP-BOX REPEAT DOMAIN PROTEIN (AFU_ORTHOLOGUE AFUA_7G06430)-RELATED"/>
    <property type="match status" value="1"/>
</dbReference>
<feature type="chain" id="PRO_5046460808" evidence="1">
    <location>
        <begin position="18"/>
        <end position="370"/>
    </location>
</feature>
<evidence type="ECO:0000313" key="3">
    <source>
        <dbReference type="Proteomes" id="UP001610335"/>
    </source>
</evidence>
<name>A0ABR4IUW3_9EURO</name>
<reference evidence="2 3" key="1">
    <citation type="submission" date="2024-07" db="EMBL/GenBank/DDBJ databases">
        <title>Section-level genome sequencing and comparative genomics of Aspergillus sections Usti and Cavernicolus.</title>
        <authorList>
            <consortium name="Lawrence Berkeley National Laboratory"/>
            <person name="Nybo J.L."/>
            <person name="Vesth T.C."/>
            <person name="Theobald S."/>
            <person name="Frisvad J.C."/>
            <person name="Larsen T.O."/>
            <person name="Kjaerboelling I."/>
            <person name="Rothschild-Mancinelli K."/>
            <person name="Lyhne E.K."/>
            <person name="Kogle M.E."/>
            <person name="Barry K."/>
            <person name="Clum A."/>
            <person name="Na H."/>
            <person name="Ledsgaard L."/>
            <person name="Lin J."/>
            <person name="Lipzen A."/>
            <person name="Kuo A."/>
            <person name="Riley R."/>
            <person name="Mondo S."/>
            <person name="LaButti K."/>
            <person name="Haridas S."/>
            <person name="Pangalinan J."/>
            <person name="Salamov A.A."/>
            <person name="Simmons B.A."/>
            <person name="Magnuson J.K."/>
            <person name="Chen J."/>
            <person name="Drula E."/>
            <person name="Henrissat B."/>
            <person name="Wiebenga A."/>
            <person name="Lubbers R.J."/>
            <person name="Gomes A.C."/>
            <person name="Makela M.R."/>
            <person name="Stajich J."/>
            <person name="Grigoriev I.V."/>
            <person name="Mortensen U.H."/>
            <person name="De vries R.P."/>
            <person name="Baker S.E."/>
            <person name="Andersen M.R."/>
        </authorList>
    </citation>
    <scope>NUCLEOTIDE SEQUENCE [LARGE SCALE GENOMIC DNA]</scope>
    <source>
        <strain evidence="2 3">CBS 600.67</strain>
    </source>
</reference>
<keyword evidence="3" id="KW-1185">Reference proteome</keyword>
<organism evidence="2 3">
    <name type="scientific">Aspergillus cavernicola</name>
    <dbReference type="NCBI Taxonomy" id="176166"/>
    <lineage>
        <taxon>Eukaryota</taxon>
        <taxon>Fungi</taxon>
        <taxon>Dikarya</taxon>
        <taxon>Ascomycota</taxon>
        <taxon>Pezizomycotina</taxon>
        <taxon>Eurotiomycetes</taxon>
        <taxon>Eurotiomycetidae</taxon>
        <taxon>Eurotiales</taxon>
        <taxon>Aspergillaceae</taxon>
        <taxon>Aspergillus</taxon>
        <taxon>Aspergillus subgen. Nidulantes</taxon>
    </lineage>
</organism>
<dbReference type="EMBL" id="JBFXLS010000009">
    <property type="protein sequence ID" value="KAL2831562.1"/>
    <property type="molecule type" value="Genomic_DNA"/>
</dbReference>
<proteinExistence type="predicted"/>
<sequence>MRLGIQVLPFIFSFVSSQVISSPQPEPFTDFTNYIIWNPAADALPDESLVITWENYPLEPPLVNHPIYRSVDGGSTWTNYSAVEDQVNDWGMRFQPNLYTLPEDFGGYAAGSILAAGVSTPFSLEGGVYIDLYVSEDKAATWTFVSHIVYGDGPETIQNGNDALWEPWLMLYNGQLVCFFSDQRDPAHSQKLVHVTSTDLQTWSDPVPDAVNSIQADRPGMTTIAHIESTDSYIMTYELCGAASCAVHYKVASSPLEFDSAPAIQLISNDTNPIQPRGSPYVVWTEHPDRTDGSGLIIASSASAEVVFVNEDAADPAGWKSVDVGMWSAYSRGMRIVTLQEKKKLFFTNGGNMGNPAYNSIACGVVEIPR</sequence>
<dbReference type="Proteomes" id="UP001610335">
    <property type="component" value="Unassembled WGS sequence"/>
</dbReference>
<evidence type="ECO:0000256" key="1">
    <source>
        <dbReference type="SAM" id="SignalP"/>
    </source>
</evidence>
<dbReference type="Gene3D" id="2.120.10.10">
    <property type="match status" value="1"/>
</dbReference>